<dbReference type="GO" id="GO:1904680">
    <property type="term" value="F:peptide transmembrane transporter activity"/>
    <property type="evidence" value="ECO:0007669"/>
    <property type="project" value="TreeGrafter"/>
</dbReference>
<dbReference type="Gene3D" id="3.90.76.10">
    <property type="entry name" value="Dipeptide-binding Protein, Domain 1"/>
    <property type="match status" value="1"/>
</dbReference>
<dbReference type="CDD" id="cd08493">
    <property type="entry name" value="PBP2_DppA_like"/>
    <property type="match status" value="1"/>
</dbReference>
<dbReference type="InterPro" id="IPR039424">
    <property type="entry name" value="SBP_5"/>
</dbReference>
<dbReference type="Proteomes" id="UP000789326">
    <property type="component" value="Unassembled WGS sequence"/>
</dbReference>
<feature type="chain" id="PRO_5040791626" evidence="4">
    <location>
        <begin position="21"/>
        <end position="538"/>
    </location>
</feature>
<sequence length="538" mass="59044">MKKTLALLLTGILALSLALAGCSSSTSKEKDDGKGGSSEAKGGVLIYGKGGDAVGLDPAIVTDGESFIVTQQIFETLVKYGEDNTEIKPGLAESWKVSDDAKTYTFKLKTGIKFHDGTDFNADAVVKNFQRWAQSKDEGKFAYYASMFGGFEGDEGHVIKEVKAIDASTVEFTLNRPQAPFLKNLAMPTFAIASPVGLEKEGDDFTKNPSGTGPFKFKSWKPGDTIEVVKNDDYWQEGLPKLDGITFKVIKDNSARLNAVIKGEIDLMDGLNPSDISKVTGDDKLQLFERPSMNVGYFAFNVEKAPFDKKEVRQAISHLINKKEIIDNFFEGTAEPAKNPMPPSVSGYNDNIEDYDYDVEKAKELLKKAGYEKGFKMDLWAMPVPRPYMPDGQKVAEAIQASLKQVGIEANIVSYEWAAYLEKVQAGEAQSFMLGWTGDNGDADNFLYALLDKDNIGSNNYSRYANDEVHDLLIEAQSTADEAKRNELYGKAQEIIHDEAPWVPLVHSLPQLAGSKTVKGFVPHPTGSQSLINVSLEN</sequence>
<feature type="signal peptide" evidence="4">
    <location>
        <begin position="1"/>
        <end position="20"/>
    </location>
</feature>
<dbReference type="PANTHER" id="PTHR30290">
    <property type="entry name" value="PERIPLASMIC BINDING COMPONENT OF ABC TRANSPORTER"/>
    <property type="match status" value="1"/>
</dbReference>
<comment type="similarity">
    <text evidence="1">Belongs to the bacterial solute-binding protein 5 family.</text>
</comment>
<dbReference type="PIRSF" id="PIRSF002741">
    <property type="entry name" value="MppA"/>
    <property type="match status" value="1"/>
</dbReference>
<dbReference type="GO" id="GO:0043190">
    <property type="term" value="C:ATP-binding cassette (ABC) transporter complex"/>
    <property type="evidence" value="ECO:0007669"/>
    <property type="project" value="InterPro"/>
</dbReference>
<dbReference type="InterPro" id="IPR030678">
    <property type="entry name" value="Peptide/Ni-bd"/>
</dbReference>
<comment type="caution">
    <text evidence="6">The sequence shown here is derived from an EMBL/GenBank/DDBJ whole genome shotgun (WGS) entry which is preliminary data.</text>
</comment>
<keyword evidence="2" id="KW-0813">Transport</keyword>
<evidence type="ECO:0000256" key="2">
    <source>
        <dbReference type="ARBA" id="ARBA00022448"/>
    </source>
</evidence>
<dbReference type="EMBL" id="CAKKMG010000060">
    <property type="protein sequence ID" value="CAH0267944.1"/>
    <property type="molecule type" value="Genomic_DNA"/>
</dbReference>
<accession>A0A9W4L4T5</accession>
<dbReference type="PANTHER" id="PTHR30290:SF9">
    <property type="entry name" value="OLIGOPEPTIDE-BINDING PROTEIN APPA"/>
    <property type="match status" value="1"/>
</dbReference>
<evidence type="ECO:0000256" key="1">
    <source>
        <dbReference type="ARBA" id="ARBA00005695"/>
    </source>
</evidence>
<dbReference type="RefSeq" id="WP_230302998.1">
    <property type="nucleotide sequence ID" value="NZ_CAKKMG010000060.1"/>
</dbReference>
<evidence type="ECO:0000256" key="4">
    <source>
        <dbReference type="SAM" id="SignalP"/>
    </source>
</evidence>
<dbReference type="AlphaFoldDB" id="A0A9W4L4T5"/>
<evidence type="ECO:0000313" key="6">
    <source>
        <dbReference type="EMBL" id="CAH0267944.1"/>
    </source>
</evidence>
<evidence type="ECO:0000313" key="7">
    <source>
        <dbReference type="Proteomes" id="UP000789326"/>
    </source>
</evidence>
<keyword evidence="3 4" id="KW-0732">Signal</keyword>
<protein>
    <submittedName>
        <fullName evidence="6">Periplasmic dipeptide transport protein</fullName>
    </submittedName>
</protein>
<organism evidence="6 7">
    <name type="scientific">Peribacillus simplex</name>
    <dbReference type="NCBI Taxonomy" id="1478"/>
    <lineage>
        <taxon>Bacteria</taxon>
        <taxon>Bacillati</taxon>
        <taxon>Bacillota</taxon>
        <taxon>Bacilli</taxon>
        <taxon>Bacillales</taxon>
        <taxon>Bacillaceae</taxon>
        <taxon>Peribacillus</taxon>
    </lineage>
</organism>
<gene>
    <name evidence="6" type="primary">dppA</name>
    <name evidence="6" type="ORF">SRABI133_03579</name>
</gene>
<dbReference type="Gene3D" id="3.40.190.10">
    <property type="entry name" value="Periplasmic binding protein-like II"/>
    <property type="match status" value="1"/>
</dbReference>
<reference evidence="6" key="1">
    <citation type="submission" date="2021-11" db="EMBL/GenBank/DDBJ databases">
        <authorList>
            <person name="Bulgarelli D."/>
        </authorList>
    </citation>
    <scope>NUCLEOTIDE SEQUENCE</scope>
    <source>
        <strain evidence="6">Bi133</strain>
    </source>
</reference>
<evidence type="ECO:0000259" key="5">
    <source>
        <dbReference type="Pfam" id="PF00496"/>
    </source>
</evidence>
<dbReference type="GO" id="GO:0042597">
    <property type="term" value="C:periplasmic space"/>
    <property type="evidence" value="ECO:0007669"/>
    <property type="project" value="UniProtKB-ARBA"/>
</dbReference>
<proteinExistence type="inferred from homology"/>
<dbReference type="InterPro" id="IPR000914">
    <property type="entry name" value="SBP_5_dom"/>
</dbReference>
<dbReference type="SUPFAM" id="SSF53850">
    <property type="entry name" value="Periplasmic binding protein-like II"/>
    <property type="match status" value="1"/>
</dbReference>
<dbReference type="GO" id="GO:0015833">
    <property type="term" value="P:peptide transport"/>
    <property type="evidence" value="ECO:0007669"/>
    <property type="project" value="TreeGrafter"/>
</dbReference>
<dbReference type="Pfam" id="PF00496">
    <property type="entry name" value="SBP_bac_5"/>
    <property type="match status" value="1"/>
</dbReference>
<dbReference type="PROSITE" id="PS51257">
    <property type="entry name" value="PROKAR_LIPOPROTEIN"/>
    <property type="match status" value="1"/>
</dbReference>
<evidence type="ECO:0000256" key="3">
    <source>
        <dbReference type="ARBA" id="ARBA00022729"/>
    </source>
</evidence>
<name>A0A9W4L4T5_9BACI</name>
<feature type="domain" description="Solute-binding protein family 5" evidence="5">
    <location>
        <begin position="86"/>
        <end position="457"/>
    </location>
</feature>
<dbReference type="Gene3D" id="3.10.105.10">
    <property type="entry name" value="Dipeptide-binding Protein, Domain 3"/>
    <property type="match status" value="1"/>
</dbReference>